<evidence type="ECO:0000313" key="1">
    <source>
        <dbReference type="EMBL" id="OGZ46554.1"/>
    </source>
</evidence>
<dbReference type="Proteomes" id="UP000176576">
    <property type="component" value="Unassembled WGS sequence"/>
</dbReference>
<sequence>MSAIASAVEGGKVQYGIHNSKRCGGIVRFRFEDELYHLTTPIGAGGCEKCGYFPPVNQRPEEWAEVEVIHPTTLWYRREPGQIAEVYHVWWGVGRAEFLGLVPEEEAVRRGWEFGAPPQEFFAARGRDTEGASVPAQYRDIETVLRMVLSR</sequence>
<protein>
    <submittedName>
        <fullName evidence="1">Uncharacterized protein</fullName>
    </submittedName>
</protein>
<dbReference type="STRING" id="1802117.A3J54_02580"/>
<comment type="caution">
    <text evidence="1">The sequence shown here is derived from an EMBL/GenBank/DDBJ whole genome shotgun (WGS) entry which is preliminary data.</text>
</comment>
<gene>
    <name evidence="1" type="ORF">A3J54_02580</name>
</gene>
<evidence type="ECO:0000313" key="2">
    <source>
        <dbReference type="Proteomes" id="UP000176576"/>
    </source>
</evidence>
<dbReference type="EMBL" id="MHNN01000008">
    <property type="protein sequence ID" value="OGZ46554.1"/>
    <property type="molecule type" value="Genomic_DNA"/>
</dbReference>
<reference evidence="1 2" key="1">
    <citation type="journal article" date="2016" name="Nat. Commun.">
        <title>Thousands of microbial genomes shed light on interconnected biogeochemical processes in an aquifer system.</title>
        <authorList>
            <person name="Anantharaman K."/>
            <person name="Brown C.T."/>
            <person name="Hug L.A."/>
            <person name="Sharon I."/>
            <person name="Castelle C.J."/>
            <person name="Probst A.J."/>
            <person name="Thomas B.C."/>
            <person name="Singh A."/>
            <person name="Wilkins M.J."/>
            <person name="Karaoz U."/>
            <person name="Brodie E.L."/>
            <person name="Williams K.H."/>
            <person name="Hubbard S.S."/>
            <person name="Banfield J.F."/>
        </authorList>
    </citation>
    <scope>NUCLEOTIDE SEQUENCE [LARGE SCALE GENOMIC DNA]</scope>
</reference>
<proteinExistence type="predicted"/>
<dbReference type="AlphaFoldDB" id="A0A1G2G8G8"/>
<accession>A0A1G2G8G8</accession>
<organism evidence="1 2">
    <name type="scientific">Candidatus Ryanbacteria bacterium RIFCSPHIGHO2_02_FULL_45_13b</name>
    <dbReference type="NCBI Taxonomy" id="1802117"/>
    <lineage>
        <taxon>Bacteria</taxon>
        <taxon>Candidatus Ryaniibacteriota</taxon>
    </lineage>
</organism>
<name>A0A1G2G8G8_9BACT</name>